<accession>A0A5C6DU84</accession>
<keyword evidence="2" id="KW-1185">Reference proteome</keyword>
<dbReference type="AlphaFoldDB" id="A0A5C6DU84"/>
<organism evidence="1 2">
    <name type="scientific">Novipirellula aureliae</name>
    <dbReference type="NCBI Taxonomy" id="2527966"/>
    <lineage>
        <taxon>Bacteria</taxon>
        <taxon>Pseudomonadati</taxon>
        <taxon>Planctomycetota</taxon>
        <taxon>Planctomycetia</taxon>
        <taxon>Pirellulales</taxon>
        <taxon>Pirellulaceae</taxon>
        <taxon>Novipirellula</taxon>
    </lineage>
</organism>
<proteinExistence type="predicted"/>
<sequence length="36" mass="3798">MSEFEGVTVFGCCVRDSVQEGAQCLKSLAITGHGHT</sequence>
<evidence type="ECO:0000313" key="1">
    <source>
        <dbReference type="EMBL" id="TWU39011.1"/>
    </source>
</evidence>
<gene>
    <name evidence="1" type="ORF">Q31b_40920</name>
</gene>
<protein>
    <submittedName>
        <fullName evidence="1">Uncharacterized protein</fullName>
    </submittedName>
</protein>
<evidence type="ECO:0000313" key="2">
    <source>
        <dbReference type="Proteomes" id="UP000315471"/>
    </source>
</evidence>
<dbReference type="EMBL" id="SJPY01000006">
    <property type="protein sequence ID" value="TWU39011.1"/>
    <property type="molecule type" value="Genomic_DNA"/>
</dbReference>
<reference evidence="1 2" key="1">
    <citation type="submission" date="2019-02" db="EMBL/GenBank/DDBJ databases">
        <title>Deep-cultivation of Planctomycetes and their phenomic and genomic characterization uncovers novel biology.</title>
        <authorList>
            <person name="Wiegand S."/>
            <person name="Jogler M."/>
            <person name="Boedeker C."/>
            <person name="Pinto D."/>
            <person name="Vollmers J."/>
            <person name="Rivas-Marin E."/>
            <person name="Kohn T."/>
            <person name="Peeters S.H."/>
            <person name="Heuer A."/>
            <person name="Rast P."/>
            <person name="Oberbeckmann S."/>
            <person name="Bunk B."/>
            <person name="Jeske O."/>
            <person name="Meyerdierks A."/>
            <person name="Storesund J.E."/>
            <person name="Kallscheuer N."/>
            <person name="Luecker S."/>
            <person name="Lage O.M."/>
            <person name="Pohl T."/>
            <person name="Merkel B.J."/>
            <person name="Hornburger P."/>
            <person name="Mueller R.-W."/>
            <person name="Bruemmer F."/>
            <person name="Labrenz M."/>
            <person name="Spormann A.M."/>
            <person name="Op Den Camp H."/>
            <person name="Overmann J."/>
            <person name="Amann R."/>
            <person name="Jetten M.S.M."/>
            <person name="Mascher T."/>
            <person name="Medema M.H."/>
            <person name="Devos D.P."/>
            <person name="Kaster A.-K."/>
            <person name="Ovreas L."/>
            <person name="Rohde M."/>
            <person name="Galperin M.Y."/>
            <person name="Jogler C."/>
        </authorList>
    </citation>
    <scope>NUCLEOTIDE SEQUENCE [LARGE SCALE GENOMIC DNA]</scope>
    <source>
        <strain evidence="1 2">Q31b</strain>
    </source>
</reference>
<comment type="caution">
    <text evidence="1">The sequence shown here is derived from an EMBL/GenBank/DDBJ whole genome shotgun (WGS) entry which is preliminary data.</text>
</comment>
<name>A0A5C6DU84_9BACT</name>
<dbReference type="Proteomes" id="UP000315471">
    <property type="component" value="Unassembled WGS sequence"/>
</dbReference>